<keyword evidence="2" id="KW-1185">Reference proteome</keyword>
<reference evidence="2" key="1">
    <citation type="journal article" date="2011" name="Nature">
        <title>Genome sequence and analysis of the tuber crop potato.</title>
        <authorList>
            <consortium name="The Potato Genome Sequencing Consortium"/>
        </authorList>
    </citation>
    <scope>NUCLEOTIDE SEQUENCE [LARGE SCALE GENOMIC DNA]</scope>
    <source>
        <strain evidence="2">cv. DM1-3 516 R44</strain>
    </source>
</reference>
<evidence type="ECO:0000313" key="2">
    <source>
        <dbReference type="Proteomes" id="UP000011115"/>
    </source>
</evidence>
<dbReference type="HOGENOM" id="CLU_103540_0_0_1"/>
<dbReference type="AlphaFoldDB" id="M1DNH9"/>
<dbReference type="Gramene" id="PGSC0003DMT400091832">
    <property type="protein sequence ID" value="PGSC0003DMT400091832"/>
    <property type="gene ID" value="PGSC0003DMG400041403"/>
</dbReference>
<dbReference type="Proteomes" id="UP000011115">
    <property type="component" value="Unassembled WGS sequence"/>
</dbReference>
<organism evidence="1 2">
    <name type="scientific">Solanum tuberosum</name>
    <name type="common">Potato</name>
    <dbReference type="NCBI Taxonomy" id="4113"/>
    <lineage>
        <taxon>Eukaryota</taxon>
        <taxon>Viridiplantae</taxon>
        <taxon>Streptophyta</taxon>
        <taxon>Embryophyta</taxon>
        <taxon>Tracheophyta</taxon>
        <taxon>Spermatophyta</taxon>
        <taxon>Magnoliopsida</taxon>
        <taxon>eudicotyledons</taxon>
        <taxon>Gunneridae</taxon>
        <taxon>Pentapetalae</taxon>
        <taxon>asterids</taxon>
        <taxon>lamiids</taxon>
        <taxon>Solanales</taxon>
        <taxon>Solanaceae</taxon>
        <taxon>Solanoideae</taxon>
        <taxon>Solaneae</taxon>
        <taxon>Solanum</taxon>
    </lineage>
</organism>
<protein>
    <submittedName>
        <fullName evidence="1">Uncharacterized protein</fullName>
    </submittedName>
</protein>
<dbReference type="InParanoid" id="M1DNH9"/>
<reference evidence="1" key="2">
    <citation type="submission" date="2015-06" db="UniProtKB">
        <authorList>
            <consortium name="EnsemblPlants"/>
        </authorList>
    </citation>
    <scope>IDENTIFICATION</scope>
    <source>
        <strain evidence="1">DM1-3 516 R44</strain>
    </source>
</reference>
<dbReference type="PaxDb" id="4113-PGSC0003DMT400091832"/>
<sequence>MYFKKVNSQSSVSKATNFKFSGEFEGILGVTIECFRVVTRSKAARLGQKIFQVSSTSTLSFRSLTPNGSRLSTNSLDGRSRVAETIKKTIFILEQSGSNNSTIKENYDSTNESSLHALAFHRYKPLPFGPSFLSITSAFDVVFRLGLGTYGFNPRAFGP</sequence>
<dbReference type="EnsemblPlants" id="PGSC0003DMT400091832">
    <property type="protein sequence ID" value="PGSC0003DMT400091832"/>
    <property type="gene ID" value="PGSC0003DMG400041403"/>
</dbReference>
<name>M1DNH9_SOLTU</name>
<evidence type="ECO:0000313" key="1">
    <source>
        <dbReference type="EnsemblPlants" id="PGSC0003DMT400091832"/>
    </source>
</evidence>
<proteinExistence type="predicted"/>
<accession>M1DNH9</accession>